<comment type="caution">
    <text evidence="2">The sequence shown here is derived from an EMBL/GenBank/DDBJ whole genome shotgun (WGS) entry which is preliminary data.</text>
</comment>
<dbReference type="AlphaFoldDB" id="A0A9X3SUX3"/>
<proteinExistence type="predicted"/>
<dbReference type="EMBL" id="JAPZVP010000016">
    <property type="protein sequence ID" value="MDA1361798.1"/>
    <property type="molecule type" value="Genomic_DNA"/>
</dbReference>
<evidence type="ECO:0000256" key="1">
    <source>
        <dbReference type="SAM" id="MobiDB-lite"/>
    </source>
</evidence>
<reference evidence="2" key="1">
    <citation type="submission" date="2022-12" db="EMBL/GenBank/DDBJ databases">
        <title>Gycomyces niveus sp.nov.,a novel actinomycete isolated from soil in Shouguan.</title>
        <authorList>
            <person name="Yang X."/>
        </authorList>
    </citation>
    <scope>NUCLEOTIDE SEQUENCE</scope>
    <source>
        <strain evidence="2">NEAU-A15</strain>
    </source>
</reference>
<protein>
    <submittedName>
        <fullName evidence="2">Uncharacterized protein</fullName>
    </submittedName>
</protein>
<dbReference type="Proteomes" id="UP001146067">
    <property type="component" value="Unassembled WGS sequence"/>
</dbReference>
<name>A0A9X3SUX3_9ACTN</name>
<evidence type="ECO:0000313" key="2">
    <source>
        <dbReference type="EMBL" id="MDA1361798.1"/>
    </source>
</evidence>
<keyword evidence="3" id="KW-1185">Reference proteome</keyword>
<dbReference type="RefSeq" id="WP_270111831.1">
    <property type="nucleotide sequence ID" value="NZ_JAPZVP010000016.1"/>
</dbReference>
<organism evidence="2 3">
    <name type="scientific">Glycomyces luteolus</name>
    <dbReference type="NCBI Taxonomy" id="2670330"/>
    <lineage>
        <taxon>Bacteria</taxon>
        <taxon>Bacillati</taxon>
        <taxon>Actinomycetota</taxon>
        <taxon>Actinomycetes</taxon>
        <taxon>Glycomycetales</taxon>
        <taxon>Glycomycetaceae</taxon>
        <taxon>Glycomyces</taxon>
    </lineage>
</organism>
<gene>
    <name evidence="2" type="ORF">O1R50_19375</name>
</gene>
<sequence>MTNEADMESDMAPAENSALFRAHATARLTGDTVETERLAAAIGDEQCMHHLLFTLTLFSQFVFEELGYEPDPADLAALTKRLHDKHYPPENQFEALRAEAMARAVTGESGLLNEIPHTEQAAYMWAVIDELADKTMTEAELAERFQLAEEARAEMLSEAFESTALSPRRPKAAQADEAAESSGVGETGGPVQYAPEQHAPAQEGADA</sequence>
<accession>A0A9X3SUX3</accession>
<evidence type="ECO:0000313" key="3">
    <source>
        <dbReference type="Proteomes" id="UP001146067"/>
    </source>
</evidence>
<feature type="region of interest" description="Disordered" evidence="1">
    <location>
        <begin position="161"/>
        <end position="207"/>
    </location>
</feature>